<proteinExistence type="predicted"/>
<protein>
    <submittedName>
        <fullName evidence="1">Uncharacterized protein</fullName>
    </submittedName>
</protein>
<evidence type="ECO:0000313" key="1">
    <source>
        <dbReference type="EMBL" id="MBK9981677.1"/>
    </source>
</evidence>
<dbReference type="AlphaFoldDB" id="A0A9D7SRF4"/>
<comment type="caution">
    <text evidence="1">The sequence shown here is derived from an EMBL/GenBank/DDBJ whole genome shotgun (WGS) entry which is preliminary data.</text>
</comment>
<organism evidence="1 2">
    <name type="scientific">Candidatus Opimibacter skivensis</name>
    <dbReference type="NCBI Taxonomy" id="2982028"/>
    <lineage>
        <taxon>Bacteria</taxon>
        <taxon>Pseudomonadati</taxon>
        <taxon>Bacteroidota</taxon>
        <taxon>Saprospiria</taxon>
        <taxon>Saprospirales</taxon>
        <taxon>Saprospiraceae</taxon>
        <taxon>Candidatus Opimibacter</taxon>
    </lineage>
</organism>
<accession>A0A9D7SRF4</accession>
<dbReference type="EMBL" id="JADKGY010000001">
    <property type="protein sequence ID" value="MBK9981677.1"/>
    <property type="molecule type" value="Genomic_DNA"/>
</dbReference>
<sequence>MGLFSKSKSATGPYKDESRNLIYELLFCDDLEFYKLHTSDKKVSPWTTLFADAPNRKELQKLIMDENTESRVKLLAYKKLQLAGEPIEEKELLGVIVEVAMEEGLDVLASFRDGTARYINHSEKMIIWETTDQTSSEITAQLFRDSANIVQRIGPWNKPRLPHPSKGKVRLTFLVSDGIYFGEGEINSFFNDPLAAPALQSATALMQYLTSKA</sequence>
<dbReference type="Proteomes" id="UP000808337">
    <property type="component" value="Unassembled WGS sequence"/>
</dbReference>
<name>A0A9D7SRF4_9BACT</name>
<gene>
    <name evidence="1" type="ORF">IPP15_04515</name>
</gene>
<evidence type="ECO:0000313" key="2">
    <source>
        <dbReference type="Proteomes" id="UP000808337"/>
    </source>
</evidence>
<reference evidence="1 2" key="1">
    <citation type="submission" date="2020-10" db="EMBL/GenBank/DDBJ databases">
        <title>Connecting structure to function with the recovery of over 1000 high-quality activated sludge metagenome-assembled genomes encoding full-length rRNA genes using long-read sequencing.</title>
        <authorList>
            <person name="Singleton C.M."/>
            <person name="Petriglieri F."/>
            <person name="Kristensen J.M."/>
            <person name="Kirkegaard R.H."/>
            <person name="Michaelsen T.Y."/>
            <person name="Andersen M.H."/>
            <person name="Karst S.M."/>
            <person name="Dueholm M.S."/>
            <person name="Nielsen P.H."/>
            <person name="Albertsen M."/>
        </authorList>
    </citation>
    <scope>NUCLEOTIDE SEQUENCE [LARGE SCALE GENOMIC DNA]</scope>
    <source>
        <strain evidence="1">Ribe_18-Q3-R11-54_MAXAC.273</strain>
    </source>
</reference>